<sequence length="291" mass="33859">MGKKNYGKSVKTRLLNLMNETGYKYMYLLARYFNERLLYRVSVSQYKDNFLLKGGSLLYAMNGLEARPTVDVDFMADRISRDRDFLARVFQEILGIVCDEDGVSFDAGSIKIEPITVEKKYPGTRFYFTAHMDTIAYNMSVDIGFGDVVIPHPTTIDFPLLLPDIPSVNIQAYSLETVIAEKFHTMIDRDVLNSRMKDFFDCYQLLTKRSLNDDALYDAIEATFDNRGLAYNPDLQLFTDSFVTDEARISRWKAFLRKIQWKEALDFDTVMKAIRDRLQPMAERYWMKLSK</sequence>
<name>A0A173UVW4_PARDI</name>
<dbReference type="Proteomes" id="UP000095591">
    <property type="component" value="Unassembled WGS sequence"/>
</dbReference>
<organism evidence="1 2">
    <name type="scientific">Parabacteroides distasonis</name>
    <dbReference type="NCBI Taxonomy" id="823"/>
    <lineage>
        <taxon>Bacteria</taxon>
        <taxon>Pseudomonadati</taxon>
        <taxon>Bacteroidota</taxon>
        <taxon>Bacteroidia</taxon>
        <taxon>Bacteroidales</taxon>
        <taxon>Tannerellaceae</taxon>
        <taxon>Parabacteroides</taxon>
    </lineage>
</organism>
<reference evidence="1 2" key="1">
    <citation type="submission" date="2015-09" db="EMBL/GenBank/DDBJ databases">
        <authorList>
            <consortium name="Pathogen Informatics"/>
        </authorList>
    </citation>
    <scope>NUCLEOTIDE SEQUENCE [LARGE SCALE GENOMIC DNA]</scope>
    <source>
        <strain evidence="1 2">2789STDY5608872</strain>
    </source>
</reference>
<proteinExistence type="predicted"/>
<dbReference type="EMBL" id="CYXP01000005">
    <property type="protein sequence ID" value="CUN17758.1"/>
    <property type="molecule type" value="Genomic_DNA"/>
</dbReference>
<dbReference type="InterPro" id="IPR014942">
    <property type="entry name" value="AbiEii"/>
</dbReference>
<dbReference type="Pfam" id="PF08843">
    <property type="entry name" value="AbiEii"/>
    <property type="match status" value="1"/>
</dbReference>
<accession>A0A173UVW4</accession>
<protein>
    <submittedName>
        <fullName evidence="1">Nucleotidyl transferase of uncharacterized function (DUF1814)</fullName>
    </submittedName>
</protein>
<dbReference type="AlphaFoldDB" id="A0A173UVW4"/>
<evidence type="ECO:0000313" key="2">
    <source>
        <dbReference type="Proteomes" id="UP000095591"/>
    </source>
</evidence>
<dbReference type="GO" id="GO:0016740">
    <property type="term" value="F:transferase activity"/>
    <property type="evidence" value="ECO:0007669"/>
    <property type="project" value="UniProtKB-KW"/>
</dbReference>
<evidence type="ECO:0000313" key="1">
    <source>
        <dbReference type="EMBL" id="CUN17758.1"/>
    </source>
</evidence>
<keyword evidence="1" id="KW-0808">Transferase</keyword>
<dbReference type="RefSeq" id="WP_057256632.1">
    <property type="nucleotide sequence ID" value="NZ_CYXP01000005.1"/>
</dbReference>
<gene>
    <name evidence="1" type="ORF">ERS852429_02301</name>
</gene>